<feature type="region of interest" description="Disordered" evidence="1">
    <location>
        <begin position="300"/>
        <end position="351"/>
    </location>
</feature>
<gene>
    <name evidence="3" type="ORF">Pla108_02310</name>
</gene>
<dbReference type="AlphaFoldDB" id="A0A5C6AIS9"/>
<evidence type="ECO:0000313" key="4">
    <source>
        <dbReference type="Proteomes" id="UP000317421"/>
    </source>
</evidence>
<reference evidence="3 4" key="1">
    <citation type="submission" date="2019-02" db="EMBL/GenBank/DDBJ databases">
        <title>Deep-cultivation of Planctomycetes and their phenomic and genomic characterization uncovers novel biology.</title>
        <authorList>
            <person name="Wiegand S."/>
            <person name="Jogler M."/>
            <person name="Boedeker C."/>
            <person name="Pinto D."/>
            <person name="Vollmers J."/>
            <person name="Rivas-Marin E."/>
            <person name="Kohn T."/>
            <person name="Peeters S.H."/>
            <person name="Heuer A."/>
            <person name="Rast P."/>
            <person name="Oberbeckmann S."/>
            <person name="Bunk B."/>
            <person name="Jeske O."/>
            <person name="Meyerdierks A."/>
            <person name="Storesund J.E."/>
            <person name="Kallscheuer N."/>
            <person name="Luecker S."/>
            <person name="Lage O.M."/>
            <person name="Pohl T."/>
            <person name="Merkel B.J."/>
            <person name="Hornburger P."/>
            <person name="Mueller R.-W."/>
            <person name="Bruemmer F."/>
            <person name="Labrenz M."/>
            <person name="Spormann A.M."/>
            <person name="Op Den Camp H."/>
            <person name="Overmann J."/>
            <person name="Amann R."/>
            <person name="Jetten M.S.M."/>
            <person name="Mascher T."/>
            <person name="Medema M.H."/>
            <person name="Devos D.P."/>
            <person name="Kaster A.-K."/>
            <person name="Ovreas L."/>
            <person name="Rohde M."/>
            <person name="Galperin M.Y."/>
            <person name="Jogler C."/>
        </authorList>
    </citation>
    <scope>NUCLEOTIDE SEQUENCE [LARGE SCALE GENOMIC DNA]</scope>
    <source>
        <strain evidence="3 4">Pla108</strain>
    </source>
</reference>
<keyword evidence="4" id="KW-1185">Reference proteome</keyword>
<keyword evidence="2" id="KW-0472">Membrane</keyword>
<feature type="compositionally biased region" description="Basic and acidic residues" evidence="1">
    <location>
        <begin position="460"/>
        <end position="486"/>
    </location>
</feature>
<proteinExistence type="predicted"/>
<feature type="compositionally biased region" description="Basic and acidic residues" evidence="1">
    <location>
        <begin position="180"/>
        <end position="204"/>
    </location>
</feature>
<evidence type="ECO:0000256" key="1">
    <source>
        <dbReference type="SAM" id="MobiDB-lite"/>
    </source>
</evidence>
<dbReference type="Proteomes" id="UP000317421">
    <property type="component" value="Unassembled WGS sequence"/>
</dbReference>
<sequence>MDEIQQRVDAARRRLVLRQWGGRLALCLTAAFCVALVAIIVPKLFPVPGLPARWAVLWLGGAAIVGLTWASLWTVLRPKSRLDAAVEIDRRYELRERVASSLTLSEDELATPAGTALARDAVRAIGKVEVAERFAVGIDRGVWRPLAPALVALLVATFVGNRIAEATPEKPPTEQVAAEQAKKAAETARKQLEKRRQQAEKDGLTDASALLKKVEEGTADLAKKQAKDPTKAAVKLNDLSQQLAERKQKLGGSEELRNQLNRMKDLGKGPAEKAAEAMKQGDWKRAMEEVAKIREEIAQGKVSPEKQEQLAAQLGKMQQKLAEAAQQQQQQKQELERQLAEAQRKGDLNQAGKLQQKIDQLAQQAPQMQKLQQMAQQMKQAQQALDKGDAKAAADAMQQMAQQMGEMAKEAQEMKMLDAAMTDIMDAKQAMGMEPGQMAGGMPGQGQGKNQDGPPGDGMGEGRGKGFRPDEKNDVSFRDSQVKQEVGRGASTFGGLVKGPSIKGEVAESIKTPLDAAAAQPADPLTSERLPKSRREHAEEYFRGLRDRL</sequence>
<keyword evidence="2" id="KW-1133">Transmembrane helix</keyword>
<keyword evidence="2" id="KW-0812">Transmembrane</keyword>
<feature type="transmembrane region" description="Helical" evidence="2">
    <location>
        <begin position="54"/>
        <end position="76"/>
    </location>
</feature>
<evidence type="ECO:0000313" key="3">
    <source>
        <dbReference type="EMBL" id="TWT99296.1"/>
    </source>
</evidence>
<feature type="compositionally biased region" description="Gly residues" evidence="1">
    <location>
        <begin position="438"/>
        <end position="447"/>
    </location>
</feature>
<feature type="region of interest" description="Disordered" evidence="1">
    <location>
        <begin position="166"/>
        <end position="204"/>
    </location>
</feature>
<name>A0A5C6AIS9_9BACT</name>
<feature type="transmembrane region" description="Helical" evidence="2">
    <location>
        <begin position="20"/>
        <end position="42"/>
    </location>
</feature>
<feature type="region of interest" description="Disordered" evidence="1">
    <location>
        <begin position="380"/>
        <end position="409"/>
    </location>
</feature>
<dbReference type="RefSeq" id="WP_146441721.1">
    <property type="nucleotide sequence ID" value="NZ_SJPR01000001.1"/>
</dbReference>
<feature type="compositionally biased region" description="Low complexity" evidence="1">
    <location>
        <begin position="393"/>
        <end position="406"/>
    </location>
</feature>
<feature type="compositionally biased region" description="Basic and acidic residues" evidence="1">
    <location>
        <begin position="529"/>
        <end position="549"/>
    </location>
</feature>
<organism evidence="3 4">
    <name type="scientific">Botrimarina colliarenosi</name>
    <dbReference type="NCBI Taxonomy" id="2528001"/>
    <lineage>
        <taxon>Bacteria</taxon>
        <taxon>Pseudomonadati</taxon>
        <taxon>Planctomycetota</taxon>
        <taxon>Planctomycetia</taxon>
        <taxon>Pirellulales</taxon>
        <taxon>Lacipirellulaceae</taxon>
        <taxon>Botrimarina</taxon>
    </lineage>
</organism>
<feature type="compositionally biased region" description="Low complexity" evidence="1">
    <location>
        <begin position="318"/>
        <end position="332"/>
    </location>
</feature>
<comment type="caution">
    <text evidence="3">The sequence shown here is derived from an EMBL/GenBank/DDBJ whole genome shotgun (WGS) entry which is preliminary data.</text>
</comment>
<protein>
    <recommendedName>
        <fullName evidence="5">Chromosome partition protein Smc</fullName>
    </recommendedName>
</protein>
<accession>A0A5C6AIS9</accession>
<dbReference type="EMBL" id="SJPR01000001">
    <property type="protein sequence ID" value="TWT99296.1"/>
    <property type="molecule type" value="Genomic_DNA"/>
</dbReference>
<feature type="compositionally biased region" description="Low complexity" evidence="1">
    <location>
        <begin position="513"/>
        <end position="525"/>
    </location>
</feature>
<evidence type="ECO:0000256" key="2">
    <source>
        <dbReference type="SAM" id="Phobius"/>
    </source>
</evidence>
<dbReference type="OrthoDB" id="250171at2"/>
<feature type="region of interest" description="Disordered" evidence="1">
    <location>
        <begin position="513"/>
        <end position="549"/>
    </location>
</feature>
<evidence type="ECO:0008006" key="5">
    <source>
        <dbReference type="Google" id="ProtNLM"/>
    </source>
</evidence>
<feature type="region of interest" description="Disordered" evidence="1">
    <location>
        <begin position="431"/>
        <end position="501"/>
    </location>
</feature>
<feature type="compositionally biased region" description="Basic and acidic residues" evidence="1">
    <location>
        <begin position="333"/>
        <end position="347"/>
    </location>
</feature>